<dbReference type="InterPro" id="IPR036318">
    <property type="entry name" value="FAD-bd_PCMH-like_sf"/>
</dbReference>
<dbReference type="InterPro" id="IPR050432">
    <property type="entry name" value="FAD-linked_Oxidoreductases_BP"/>
</dbReference>
<dbReference type="GO" id="GO:0071949">
    <property type="term" value="F:FAD binding"/>
    <property type="evidence" value="ECO:0007669"/>
    <property type="project" value="InterPro"/>
</dbReference>
<keyword evidence="3" id="KW-0285">Flavoprotein</keyword>
<comment type="cofactor">
    <cofactor evidence="1">
        <name>FAD</name>
        <dbReference type="ChEBI" id="CHEBI:57692"/>
    </cofactor>
</comment>
<evidence type="ECO:0000313" key="8">
    <source>
        <dbReference type="Proteomes" id="UP000316096"/>
    </source>
</evidence>
<evidence type="ECO:0000256" key="5">
    <source>
        <dbReference type="ARBA" id="ARBA00023002"/>
    </source>
</evidence>
<dbReference type="PROSITE" id="PS51387">
    <property type="entry name" value="FAD_PCMH"/>
    <property type="match status" value="1"/>
</dbReference>
<reference evidence="7 8" key="1">
    <citation type="submission" date="2019-06" db="EMBL/GenBank/DDBJ databases">
        <title>Sequencing the genomes of 1000 actinobacteria strains.</title>
        <authorList>
            <person name="Klenk H.-P."/>
        </authorList>
    </citation>
    <scope>NUCLEOTIDE SEQUENCE [LARGE SCALE GENOMIC DNA]</scope>
    <source>
        <strain evidence="7 8">DSM 102200</strain>
    </source>
</reference>
<evidence type="ECO:0000313" key="7">
    <source>
        <dbReference type="EMBL" id="TQL95454.1"/>
    </source>
</evidence>
<comment type="similarity">
    <text evidence="2">Belongs to the oxygen-dependent FAD-linked oxidoreductase family.</text>
</comment>
<accession>A0A543CED0</accession>
<evidence type="ECO:0000256" key="3">
    <source>
        <dbReference type="ARBA" id="ARBA00022630"/>
    </source>
</evidence>
<dbReference type="Pfam" id="PF01565">
    <property type="entry name" value="FAD_binding_4"/>
    <property type="match status" value="1"/>
</dbReference>
<proteinExistence type="inferred from homology"/>
<dbReference type="AlphaFoldDB" id="A0A543CED0"/>
<sequence length="483" mass="51500">MDDRLTRWTVVAGIGAGALVTGFDPMTGNWLTEASASEVPHDLPWLEGRVRLDDAARAAAADDFGHLVRHRPLAVLEPGSVNDVAVMVGYCREHRVPVAARGQGHATGGQAQVAGGLVVDMGTLHGIDVRDGYAVVQAGALWSDLLRATLPAGLTPPVLTDYLELSIGGTLSAGGLGGTSHRHGAQVDNVIELEVVTGTGERTVCSPARHADLFHAVLAGLGQCAIITSATVRLLPAPTSARRYQLFYPSPTALTADQRRVVREERFDYVEGQVQAAPGGSGHRLYLLEAAAFDGTPADDAGLLGDLSYTRGSEQAEDLTYFDFLNRLAASVEFLKSIGEWARPHPWLNVFLPGTGTDSLVASVIEELRPADIGLSGVVLLYPIPRRRLRAPLLRVPGEELVFLLTLLRTASPGAADPAVMVEANRALYRRVQAAGGTQYPVGTIPTTHADWRRHFGPWWPRLAAAKRAYDPAGILAPGQGVF</sequence>
<dbReference type="InterPro" id="IPR016164">
    <property type="entry name" value="FAD-linked_Oxase-like_C"/>
</dbReference>
<dbReference type="RefSeq" id="WP_141953657.1">
    <property type="nucleotide sequence ID" value="NZ_VFOZ01000001.1"/>
</dbReference>
<dbReference type="PROSITE" id="PS00862">
    <property type="entry name" value="OX2_COVAL_FAD"/>
    <property type="match status" value="1"/>
</dbReference>
<dbReference type="InterPro" id="IPR016166">
    <property type="entry name" value="FAD-bd_PCMH"/>
</dbReference>
<dbReference type="InterPro" id="IPR006094">
    <property type="entry name" value="Oxid_FAD_bind_N"/>
</dbReference>
<dbReference type="OrthoDB" id="6278354at2"/>
<dbReference type="Proteomes" id="UP000316096">
    <property type="component" value="Unassembled WGS sequence"/>
</dbReference>
<dbReference type="GO" id="GO:0009690">
    <property type="term" value="P:cytokinin metabolic process"/>
    <property type="evidence" value="ECO:0007669"/>
    <property type="project" value="InterPro"/>
</dbReference>
<evidence type="ECO:0000259" key="6">
    <source>
        <dbReference type="PROSITE" id="PS51387"/>
    </source>
</evidence>
<keyword evidence="8" id="KW-1185">Reference proteome</keyword>
<dbReference type="Gene3D" id="3.40.462.10">
    <property type="entry name" value="FAD-linked oxidases, C-terminal domain"/>
    <property type="match status" value="1"/>
</dbReference>
<protein>
    <submittedName>
        <fullName evidence="7">FAD/FMN-containing dehydrogenase</fullName>
    </submittedName>
</protein>
<dbReference type="Pfam" id="PF09265">
    <property type="entry name" value="Cytokin-bind"/>
    <property type="match status" value="1"/>
</dbReference>
<dbReference type="GO" id="GO:0019139">
    <property type="term" value="F:cytokinin dehydrogenase activity"/>
    <property type="evidence" value="ECO:0007669"/>
    <property type="project" value="InterPro"/>
</dbReference>
<dbReference type="InterPro" id="IPR016167">
    <property type="entry name" value="FAD-bd_PCMH_sub1"/>
</dbReference>
<dbReference type="SUPFAM" id="SSF56176">
    <property type="entry name" value="FAD-binding/transporter-associated domain-like"/>
    <property type="match status" value="1"/>
</dbReference>
<organism evidence="7 8">
    <name type="scientific">Actinoallomurus bryophytorum</name>
    <dbReference type="NCBI Taxonomy" id="1490222"/>
    <lineage>
        <taxon>Bacteria</taxon>
        <taxon>Bacillati</taxon>
        <taxon>Actinomycetota</taxon>
        <taxon>Actinomycetes</taxon>
        <taxon>Streptosporangiales</taxon>
        <taxon>Thermomonosporaceae</taxon>
        <taxon>Actinoallomurus</taxon>
    </lineage>
</organism>
<evidence type="ECO:0000256" key="4">
    <source>
        <dbReference type="ARBA" id="ARBA00022827"/>
    </source>
</evidence>
<evidence type="ECO:0000256" key="1">
    <source>
        <dbReference type="ARBA" id="ARBA00001974"/>
    </source>
</evidence>
<gene>
    <name evidence="7" type="ORF">FB559_0957</name>
</gene>
<evidence type="ECO:0000256" key="2">
    <source>
        <dbReference type="ARBA" id="ARBA00005466"/>
    </source>
</evidence>
<comment type="caution">
    <text evidence="7">The sequence shown here is derived from an EMBL/GenBank/DDBJ whole genome shotgun (WGS) entry which is preliminary data.</text>
</comment>
<dbReference type="PANTHER" id="PTHR13878:SF53">
    <property type="entry name" value="CYTOKININ DEHYDROGENASE 6"/>
    <property type="match status" value="1"/>
</dbReference>
<dbReference type="InterPro" id="IPR015345">
    <property type="entry name" value="Cytokinin_DH_FAD/cytokin-bd"/>
</dbReference>
<dbReference type="Gene3D" id="3.30.43.10">
    <property type="entry name" value="Uridine Diphospho-n-acetylenolpyruvylglucosamine Reductase, domain 2"/>
    <property type="match status" value="1"/>
</dbReference>
<dbReference type="Gene3D" id="3.30.465.10">
    <property type="match status" value="1"/>
</dbReference>
<dbReference type="PANTHER" id="PTHR13878">
    <property type="entry name" value="GULONOLACTONE OXIDASE"/>
    <property type="match status" value="1"/>
</dbReference>
<keyword evidence="4" id="KW-0274">FAD</keyword>
<dbReference type="InterPro" id="IPR006093">
    <property type="entry name" value="Oxy_OxRdtase_FAD_BS"/>
</dbReference>
<dbReference type="EMBL" id="VFOZ01000001">
    <property type="protein sequence ID" value="TQL95454.1"/>
    <property type="molecule type" value="Genomic_DNA"/>
</dbReference>
<name>A0A543CED0_9ACTN</name>
<keyword evidence="5" id="KW-0560">Oxidoreductase</keyword>
<dbReference type="SUPFAM" id="SSF55103">
    <property type="entry name" value="FAD-linked oxidases, C-terminal domain"/>
    <property type="match status" value="1"/>
</dbReference>
<dbReference type="InterPro" id="IPR016170">
    <property type="entry name" value="Cytok_DH_C_sf"/>
</dbReference>
<feature type="domain" description="FAD-binding PCMH-type" evidence="6">
    <location>
        <begin position="68"/>
        <end position="237"/>
    </location>
</feature>
<dbReference type="InterPro" id="IPR016169">
    <property type="entry name" value="FAD-bd_PCMH_sub2"/>
</dbReference>